<name>L7L6J3_9ACTN</name>
<evidence type="ECO:0000256" key="1">
    <source>
        <dbReference type="SAM" id="MobiDB-lite"/>
    </source>
</evidence>
<protein>
    <recommendedName>
        <fullName evidence="4">Bacteriocin biosynthesis cyclodehydratase domain-containing protein</fullName>
    </recommendedName>
</protein>
<dbReference type="STRING" id="1121927.GOHSU_05_00100"/>
<sequence length="377" mass="39297">MQGPARPLCTTRPAVDGALDATAPRWHRVAMSRSDPHRPLPVLAAGTPVLTRGDGSLYIGCEPASALILPLPPPAIPRAVALLLDELRTPQTRAAIGGRLRAAGLTVAGFTGLLNRLVAAGKAIDPAAPEPARLRVRVHGHTELADRLSAELVAVGTVVLSGGLAPGALSRSGGTDGTLLLLTDRLVVDPALRLALMTAGIPHLPVRVHDGIGTIGPLVLPGLSSCLRCADLHRADLDPEWPMLAARLARLPGAAEPGTIALTAAIAAQEIAGIGARLADPAGRAPQTLDHQLQVHTRPPGTTLFSAPPHRRCGCGAAVARRTLRRPVHYPQDRRKDDCVERHHQGSGAAQCEAGRTAARHGRAGGSRIRQAADRQD</sequence>
<evidence type="ECO:0000313" key="3">
    <source>
        <dbReference type="Proteomes" id="UP000053405"/>
    </source>
</evidence>
<comment type="caution">
    <text evidence="2">The sequence shown here is derived from an EMBL/GenBank/DDBJ whole genome shotgun (WGS) entry which is preliminary data.</text>
</comment>
<dbReference type="EMBL" id="BANT01000005">
    <property type="protein sequence ID" value="GAC56371.1"/>
    <property type="molecule type" value="Genomic_DNA"/>
</dbReference>
<feature type="region of interest" description="Disordered" evidence="1">
    <location>
        <begin position="334"/>
        <end position="377"/>
    </location>
</feature>
<proteinExistence type="predicted"/>
<organism evidence="2 3">
    <name type="scientific">Gordonia hirsuta DSM 44140 = NBRC 16056</name>
    <dbReference type="NCBI Taxonomy" id="1121927"/>
    <lineage>
        <taxon>Bacteria</taxon>
        <taxon>Bacillati</taxon>
        <taxon>Actinomycetota</taxon>
        <taxon>Actinomycetes</taxon>
        <taxon>Mycobacteriales</taxon>
        <taxon>Gordoniaceae</taxon>
        <taxon>Gordonia</taxon>
    </lineage>
</organism>
<evidence type="ECO:0008006" key="4">
    <source>
        <dbReference type="Google" id="ProtNLM"/>
    </source>
</evidence>
<evidence type="ECO:0000313" key="2">
    <source>
        <dbReference type="EMBL" id="GAC56371.1"/>
    </source>
</evidence>
<gene>
    <name evidence="2" type="ORF">GOHSU_05_00100</name>
</gene>
<dbReference type="Proteomes" id="UP000053405">
    <property type="component" value="Unassembled WGS sequence"/>
</dbReference>
<dbReference type="Gene3D" id="3.40.50.720">
    <property type="entry name" value="NAD(P)-binding Rossmann-like Domain"/>
    <property type="match status" value="1"/>
</dbReference>
<feature type="compositionally biased region" description="Basic and acidic residues" evidence="1">
    <location>
        <begin position="334"/>
        <end position="344"/>
    </location>
</feature>
<keyword evidence="3" id="KW-1185">Reference proteome</keyword>
<dbReference type="eggNOG" id="COG0476">
    <property type="taxonomic scope" value="Bacteria"/>
</dbReference>
<dbReference type="AlphaFoldDB" id="L7L6J3"/>
<accession>L7L6J3</accession>
<reference evidence="2 3" key="1">
    <citation type="submission" date="2012-12" db="EMBL/GenBank/DDBJ databases">
        <title>Whole genome shotgun sequence of Gordonia hirsuta NBRC 16056.</title>
        <authorList>
            <person name="Isaki-Nakamura S."/>
            <person name="Hosoyama A."/>
            <person name="Tsuchikane K."/>
            <person name="Katsumata H."/>
            <person name="Baba S."/>
            <person name="Yamazaki S."/>
            <person name="Fujita N."/>
        </authorList>
    </citation>
    <scope>NUCLEOTIDE SEQUENCE [LARGE SCALE GENOMIC DNA]</scope>
    <source>
        <strain evidence="2 3">NBRC 16056</strain>
    </source>
</reference>